<proteinExistence type="predicted"/>
<dbReference type="PATRIC" id="fig|1292034.3.peg.1864"/>
<dbReference type="Pfam" id="PF03009">
    <property type="entry name" value="GDPD"/>
    <property type="match status" value="1"/>
</dbReference>
<accession>R0D1J7</accession>
<name>R0D1J7_CAUVI</name>
<evidence type="ECO:0000313" key="4">
    <source>
        <dbReference type="Proteomes" id="UP000013063"/>
    </source>
</evidence>
<dbReference type="STRING" id="1292034.OR37_01875"/>
<dbReference type="InterPro" id="IPR030395">
    <property type="entry name" value="GP_PDE_dom"/>
</dbReference>
<keyword evidence="1" id="KW-0732">Signal</keyword>
<dbReference type="SUPFAM" id="SSF51695">
    <property type="entry name" value="PLC-like phosphodiesterases"/>
    <property type="match status" value="1"/>
</dbReference>
<dbReference type="InterPro" id="IPR017946">
    <property type="entry name" value="PLC-like_Pdiesterase_TIM-brl"/>
</dbReference>
<feature type="chain" id="PRO_5004339321" description="GP-PDE domain-containing protein" evidence="1">
    <location>
        <begin position="25"/>
        <end position="327"/>
    </location>
</feature>
<keyword evidence="4" id="KW-1185">Reference proteome</keyword>
<dbReference type="PANTHER" id="PTHR46320">
    <property type="entry name" value="GLYCEROPHOSPHODIESTER PHOSPHODIESTERASE 1"/>
    <property type="match status" value="1"/>
</dbReference>
<evidence type="ECO:0000259" key="2">
    <source>
        <dbReference type="PROSITE" id="PS51704"/>
    </source>
</evidence>
<protein>
    <recommendedName>
        <fullName evidence="2">GP-PDE domain-containing protein</fullName>
    </recommendedName>
</protein>
<dbReference type="Proteomes" id="UP000013063">
    <property type="component" value="Unassembled WGS sequence"/>
</dbReference>
<evidence type="ECO:0000313" key="3">
    <source>
        <dbReference type="EMBL" id="ENZ82320.1"/>
    </source>
</evidence>
<dbReference type="RefSeq" id="WP_004618536.1">
    <property type="nucleotide sequence ID" value="NZ_APMP01000008.1"/>
</dbReference>
<feature type="signal peptide" evidence="1">
    <location>
        <begin position="1"/>
        <end position="24"/>
    </location>
</feature>
<dbReference type="Gene3D" id="3.20.20.190">
    <property type="entry name" value="Phosphatidylinositol (PI) phosphodiesterase"/>
    <property type="match status" value="1"/>
</dbReference>
<feature type="domain" description="GP-PDE" evidence="2">
    <location>
        <begin position="43"/>
        <end position="305"/>
    </location>
</feature>
<dbReference type="GO" id="GO:0006580">
    <property type="term" value="P:ethanolamine metabolic process"/>
    <property type="evidence" value="ECO:0007669"/>
    <property type="project" value="TreeGrafter"/>
</dbReference>
<evidence type="ECO:0000256" key="1">
    <source>
        <dbReference type="SAM" id="SignalP"/>
    </source>
</evidence>
<comment type="caution">
    <text evidence="3">The sequence shown here is derived from an EMBL/GenBank/DDBJ whole genome shotgun (WGS) entry which is preliminary data.</text>
</comment>
<organism evidence="3 4">
    <name type="scientific">Caulobacter vibrioides OR37</name>
    <dbReference type="NCBI Taxonomy" id="1292034"/>
    <lineage>
        <taxon>Bacteria</taxon>
        <taxon>Pseudomonadati</taxon>
        <taxon>Pseudomonadota</taxon>
        <taxon>Alphaproteobacteria</taxon>
        <taxon>Caulobacterales</taxon>
        <taxon>Caulobacteraceae</taxon>
        <taxon>Caulobacter</taxon>
    </lineage>
</organism>
<dbReference type="PROSITE" id="PS51704">
    <property type="entry name" value="GP_PDE"/>
    <property type="match status" value="1"/>
</dbReference>
<gene>
    <name evidence="3" type="ORF">OR37_01875</name>
</gene>
<dbReference type="InterPro" id="IPR032160">
    <property type="entry name" value="DUF4996"/>
</dbReference>
<sequence precursor="true">MRRHTTRLIGALATVLMTTGLTSAASASADQAVAKLNDPQGGIFVVAHRGCHNPAPSRGLYDPTPENSLQALERCVALGVDMVETDVRRTKDGVLVIMHDETVNRTTNGTGRVADMTAAEFKRLRLRQNFGGLMSPTLTDEAPSTLDEFMARAKGRIMLNLDIKEAIYPEVVAAVVKAGLVQQMLIKADALPGAPPLSDQAPYRDALFMPMLNTVRTGEGADLAAILTRQASGQHRIPAVELVFVRAQDFEAVRDAARRAGVRLWNNTLTSVGVTGVIGYGGDQDAMRAPDLVWGRQITAGVSAFQTDEPAALLDYLAVRRGAQSAR</sequence>
<dbReference type="GO" id="GO:0008889">
    <property type="term" value="F:glycerophosphodiester phosphodiesterase activity"/>
    <property type="evidence" value="ECO:0007669"/>
    <property type="project" value="TreeGrafter"/>
</dbReference>
<dbReference type="OrthoDB" id="1854250at2"/>
<dbReference type="PANTHER" id="PTHR46320:SF1">
    <property type="entry name" value="GLYCEROPHOSPHODIESTER PHOSPHODIESTERASE 1"/>
    <property type="match status" value="1"/>
</dbReference>
<dbReference type="GO" id="GO:0070291">
    <property type="term" value="P:N-acylethanolamine metabolic process"/>
    <property type="evidence" value="ECO:0007669"/>
    <property type="project" value="TreeGrafter"/>
</dbReference>
<dbReference type="GO" id="GO:0005886">
    <property type="term" value="C:plasma membrane"/>
    <property type="evidence" value="ECO:0007669"/>
    <property type="project" value="TreeGrafter"/>
</dbReference>
<dbReference type="EMBL" id="APMP01000008">
    <property type="protein sequence ID" value="ENZ82320.1"/>
    <property type="molecule type" value="Genomic_DNA"/>
</dbReference>
<dbReference type="eggNOG" id="COG0584">
    <property type="taxonomic scope" value="Bacteria"/>
</dbReference>
<reference evidence="3 4" key="1">
    <citation type="journal article" date="2013" name="Genome Announc.">
        <title>Draft Genome Sequence for Caulobacter sp. Strain OR37, a Bacterium Tolerant to Heavy Metals.</title>
        <authorList>
            <person name="Utturkar S.M."/>
            <person name="Bollmann A."/>
            <person name="Brzoska R.M."/>
            <person name="Klingeman D.M."/>
            <person name="Epstein S.E."/>
            <person name="Palumbo A.V."/>
            <person name="Brown S.D."/>
        </authorList>
    </citation>
    <scope>NUCLEOTIDE SEQUENCE [LARGE SCALE GENOMIC DNA]</scope>
    <source>
        <strain evidence="3 4">OR37</strain>
    </source>
</reference>
<dbReference type="GO" id="GO:0006644">
    <property type="term" value="P:phospholipid metabolic process"/>
    <property type="evidence" value="ECO:0007669"/>
    <property type="project" value="TreeGrafter"/>
</dbReference>
<dbReference type="CDD" id="cd08566">
    <property type="entry name" value="GDPD_AtGDE_like"/>
    <property type="match status" value="1"/>
</dbReference>
<dbReference type="AlphaFoldDB" id="R0D1J7"/>
<dbReference type="Pfam" id="PF16387">
    <property type="entry name" value="DUF4996"/>
    <property type="match status" value="1"/>
</dbReference>